<name>A0A6G9RLP0_9ENTR</name>
<dbReference type="RefSeq" id="WP_167575398.1">
    <property type="nucleotide sequence ID" value="NZ_CP050321.1"/>
</dbReference>
<dbReference type="KEGG" id="kgn:GY169_07660"/>
<gene>
    <name evidence="1" type="ORF">GY169_07660</name>
</gene>
<accession>A0A6G9RLP0</accession>
<sequence>MDDLAALEAITPEMLLSMPPDEQTAFITRFYDYINYRKYNKLDFIKPFEYQKEFMNLSTKYSSRFLRAGNRVGKTVCGTLELTYHITGLYPEWWKGKRIEGSGRLFWCIGVDLKSVRDIQQKHLLGTSNATLVEEIGTGTIPRKCIELNKGFERDGAQVIKCRIRHVDGGLNELAFFSSSDEGAGLMGREVSFCALDEESPYSLSIYSQCLARTTNALGVGNDGLIIITATPEEGNTPLNQLFEKDKNETILLYPITWFDVPERFPPDQIEKQLAKYPEWQRDMRSKGLPCVGKGAVFPFADSDVEIHDFDINPAPHWRALLACDLGHVNDPSVIVLSYYDPDTQTYIVAKEWVLDESEEARSARGIAQVILNSPYRHVPLQVPVDGGRNSEATEAVAKLLMQYGVNVIPSTFRNPSEYELDFEYHKKGRNPRQIEPGLAIMRDLVSKGQLKVSNACGEWFKEKHVYSYKYNERTQTLGYAGADHVIDASRYAVMSLIDGKGCFVHDMHGINSGTYSALELNL</sequence>
<keyword evidence="2" id="KW-1185">Reference proteome</keyword>
<organism evidence="1 2">
    <name type="scientific">Kluyvera genomosp. 3</name>
    <dbReference type="NCBI Taxonomy" id="2774055"/>
    <lineage>
        <taxon>Bacteria</taxon>
        <taxon>Pseudomonadati</taxon>
        <taxon>Pseudomonadota</taxon>
        <taxon>Gammaproteobacteria</taxon>
        <taxon>Enterobacterales</taxon>
        <taxon>Enterobacteriaceae</taxon>
        <taxon>Kluyvera</taxon>
    </lineage>
</organism>
<dbReference type="AlphaFoldDB" id="A0A6G9RLP0"/>
<dbReference type="InterPro" id="IPR027417">
    <property type="entry name" value="P-loop_NTPase"/>
</dbReference>
<dbReference type="Gene3D" id="3.30.420.280">
    <property type="match status" value="1"/>
</dbReference>
<dbReference type="Proteomes" id="UP000503580">
    <property type="component" value="Chromosome"/>
</dbReference>
<protein>
    <submittedName>
        <fullName evidence="1">Uncharacterized protein</fullName>
    </submittedName>
</protein>
<evidence type="ECO:0000313" key="1">
    <source>
        <dbReference type="EMBL" id="QIR26701.1"/>
    </source>
</evidence>
<proteinExistence type="predicted"/>
<dbReference type="EMBL" id="CP050321">
    <property type="protein sequence ID" value="QIR26701.1"/>
    <property type="molecule type" value="Genomic_DNA"/>
</dbReference>
<dbReference type="Gene3D" id="3.40.50.300">
    <property type="entry name" value="P-loop containing nucleotide triphosphate hydrolases"/>
    <property type="match status" value="1"/>
</dbReference>
<evidence type="ECO:0000313" key="2">
    <source>
        <dbReference type="Proteomes" id="UP000503580"/>
    </source>
</evidence>
<reference evidence="1 2" key="1">
    <citation type="submission" date="2020-02" db="EMBL/GenBank/DDBJ databases">
        <title>Whole genome PO2S7.</title>
        <authorList>
            <person name="Singha K.M."/>
        </authorList>
    </citation>
    <scope>NUCLEOTIDE SEQUENCE [LARGE SCALE GENOMIC DNA]</scope>
    <source>
        <strain evidence="1 2">PO2S7</strain>
    </source>
</reference>
<dbReference type="Pfam" id="PF03237">
    <property type="entry name" value="Terminase_6N"/>
    <property type="match status" value="1"/>
</dbReference>